<dbReference type="AlphaFoldDB" id="A0AAD5R6K8"/>
<dbReference type="GO" id="GO:0005634">
    <property type="term" value="C:nucleus"/>
    <property type="evidence" value="ECO:0007669"/>
    <property type="project" value="TreeGrafter"/>
</dbReference>
<dbReference type="GO" id="GO:0006606">
    <property type="term" value="P:protein import into nucleus"/>
    <property type="evidence" value="ECO:0007669"/>
    <property type="project" value="TreeGrafter"/>
</dbReference>
<feature type="domain" description="RPA-interacting protein C-terminal" evidence="4">
    <location>
        <begin position="112"/>
        <end position="188"/>
    </location>
</feature>
<comment type="caution">
    <text evidence="5">The sequence shown here is derived from an EMBL/GenBank/DDBJ whole genome shotgun (WGS) entry which is preliminary data.</text>
</comment>
<dbReference type="PANTHER" id="PTHR31742:SF1">
    <property type="entry name" value="RPA-INTERACTING PROTEIN"/>
    <property type="match status" value="1"/>
</dbReference>
<keyword evidence="1" id="KW-0479">Metal-binding</keyword>
<keyword evidence="3" id="KW-0862">Zinc</keyword>
<evidence type="ECO:0000256" key="2">
    <source>
        <dbReference type="ARBA" id="ARBA00022771"/>
    </source>
</evidence>
<accession>A0AAD5R6K8</accession>
<dbReference type="GO" id="GO:0008270">
    <property type="term" value="F:zinc ion binding"/>
    <property type="evidence" value="ECO:0007669"/>
    <property type="project" value="UniProtKB-KW"/>
</dbReference>
<evidence type="ECO:0000313" key="5">
    <source>
        <dbReference type="EMBL" id="KAJ1370449.1"/>
    </source>
</evidence>
<dbReference type="Proteomes" id="UP001196413">
    <property type="component" value="Unassembled WGS sequence"/>
</dbReference>
<evidence type="ECO:0000256" key="3">
    <source>
        <dbReference type="ARBA" id="ARBA00022833"/>
    </source>
</evidence>
<keyword evidence="6" id="KW-1185">Reference proteome</keyword>
<organism evidence="5 6">
    <name type="scientific">Parelaphostrongylus tenuis</name>
    <name type="common">Meningeal worm</name>
    <dbReference type="NCBI Taxonomy" id="148309"/>
    <lineage>
        <taxon>Eukaryota</taxon>
        <taxon>Metazoa</taxon>
        <taxon>Ecdysozoa</taxon>
        <taxon>Nematoda</taxon>
        <taxon>Chromadorea</taxon>
        <taxon>Rhabditida</taxon>
        <taxon>Rhabditina</taxon>
        <taxon>Rhabditomorpha</taxon>
        <taxon>Strongyloidea</taxon>
        <taxon>Metastrongylidae</taxon>
        <taxon>Parelaphostrongylus</taxon>
    </lineage>
</organism>
<protein>
    <recommendedName>
        <fullName evidence="4">RPA-interacting protein C-terminal domain-containing protein</fullName>
    </recommendedName>
</protein>
<gene>
    <name evidence="5" type="ORF">KIN20_032174</name>
</gene>
<dbReference type="EMBL" id="JAHQIW010006779">
    <property type="protein sequence ID" value="KAJ1370449.1"/>
    <property type="molecule type" value="Genomic_DNA"/>
</dbReference>
<dbReference type="Pfam" id="PF14768">
    <property type="entry name" value="RPA_interact_C"/>
    <property type="match status" value="1"/>
</dbReference>
<dbReference type="InterPro" id="IPR028159">
    <property type="entry name" value="RPA_interact_C_dom"/>
</dbReference>
<dbReference type="InterPro" id="IPR028156">
    <property type="entry name" value="RIP"/>
</dbReference>
<evidence type="ECO:0000313" key="6">
    <source>
        <dbReference type="Proteomes" id="UP001196413"/>
    </source>
</evidence>
<evidence type="ECO:0000259" key="4">
    <source>
        <dbReference type="Pfam" id="PF14768"/>
    </source>
</evidence>
<evidence type="ECO:0000256" key="1">
    <source>
        <dbReference type="ARBA" id="ARBA00022723"/>
    </source>
</evidence>
<reference evidence="5" key="1">
    <citation type="submission" date="2021-06" db="EMBL/GenBank/DDBJ databases">
        <title>Parelaphostrongylus tenuis whole genome reference sequence.</title>
        <authorList>
            <person name="Garwood T.J."/>
            <person name="Larsen P.A."/>
            <person name="Fountain-Jones N.M."/>
            <person name="Garbe J.R."/>
            <person name="Macchietto M.G."/>
            <person name="Kania S.A."/>
            <person name="Gerhold R.W."/>
            <person name="Richards J.E."/>
            <person name="Wolf T.M."/>
        </authorList>
    </citation>
    <scope>NUCLEOTIDE SEQUENCE</scope>
    <source>
        <strain evidence="5">MNPRO001-30</strain>
        <tissue evidence="5">Meninges</tissue>
    </source>
</reference>
<dbReference type="PANTHER" id="PTHR31742">
    <property type="entry name" value="RPA-INTERACTING PROTEIN RPAIN"/>
    <property type="match status" value="1"/>
</dbReference>
<sequence>MSTTVSNRLYLFKNRNRHLEIRDKLKKKCAEKLREKRMSQFESRRDMECVVRETVCAEVKSDFGDLDENVLLELFDSITNSLIQEQYEDIRRIEEERLAADVDEFMNPSVYCPSCLHSPLTVDEKSVKCQSCPFLHHFNNNSIPPTQSELKRLLSEGFSTHEAAGCGGQPRPTKVDEKLALRCESCGYSVIII</sequence>
<proteinExistence type="predicted"/>
<keyword evidence="2" id="KW-0863">Zinc-finger</keyword>
<name>A0AAD5R6K8_PARTN</name>